<gene>
    <name evidence="1" type="ORF">C2869_09285</name>
</gene>
<organism evidence="1 2">
    <name type="scientific">Saccharobesus litoralis</name>
    <dbReference type="NCBI Taxonomy" id="2172099"/>
    <lineage>
        <taxon>Bacteria</taxon>
        <taxon>Pseudomonadati</taxon>
        <taxon>Pseudomonadota</taxon>
        <taxon>Gammaproteobacteria</taxon>
        <taxon>Alteromonadales</taxon>
        <taxon>Alteromonadaceae</taxon>
        <taxon>Saccharobesus</taxon>
    </lineage>
</organism>
<name>A0A2S0VRA4_9ALTE</name>
<sequence>MTKPIEVNITNEYIHIQVSGENNFENCKFGWQTLVDTCQQAQQFHCLVEGYMDNPLPTMAAYDHVQLLKDVGLTNKHRVAYVDHNPNTYPAAKFGETVVHNRGFYNIKIFNKVDDALSWLLSH</sequence>
<evidence type="ECO:0000313" key="1">
    <source>
        <dbReference type="EMBL" id="AWB66610.1"/>
    </source>
</evidence>
<keyword evidence="2" id="KW-1185">Reference proteome</keyword>
<dbReference type="EMBL" id="CP026604">
    <property type="protein sequence ID" value="AWB66610.1"/>
    <property type="molecule type" value="Genomic_DNA"/>
</dbReference>
<dbReference type="OrthoDB" id="5703617at2"/>
<evidence type="ECO:0000313" key="2">
    <source>
        <dbReference type="Proteomes" id="UP000244441"/>
    </source>
</evidence>
<dbReference type="RefSeq" id="WP_108602671.1">
    <property type="nucleotide sequence ID" value="NZ_CP026604.1"/>
</dbReference>
<accession>A0A2S0VRA4</accession>
<evidence type="ECO:0008006" key="3">
    <source>
        <dbReference type="Google" id="ProtNLM"/>
    </source>
</evidence>
<dbReference type="Proteomes" id="UP000244441">
    <property type="component" value="Chromosome"/>
</dbReference>
<proteinExistence type="predicted"/>
<dbReference type="AlphaFoldDB" id="A0A2S0VRA4"/>
<reference evidence="1 2" key="1">
    <citation type="submission" date="2018-01" db="EMBL/GenBank/DDBJ databases">
        <title>Genome sequence of a Cantenovulum-like bacteria.</title>
        <authorList>
            <person name="Tan W.R."/>
            <person name="Lau N.-S."/>
            <person name="Go F."/>
            <person name="Amirul A.-A.A."/>
        </authorList>
    </citation>
    <scope>NUCLEOTIDE SEQUENCE [LARGE SCALE GENOMIC DNA]</scope>
    <source>
        <strain evidence="1 2">CCB-QB4</strain>
    </source>
</reference>
<dbReference type="KEGG" id="cate:C2869_09285"/>
<protein>
    <recommendedName>
        <fullName evidence="3">STAS/SEC14 domain-containing protein</fullName>
    </recommendedName>
</protein>